<evidence type="ECO:0000256" key="5">
    <source>
        <dbReference type="ARBA" id="ARBA00022989"/>
    </source>
</evidence>
<comment type="subcellular location">
    <subcellularLocation>
        <location evidence="1">Cell membrane</location>
        <topology evidence="1">Multi-pass membrane protein</topology>
    </subcellularLocation>
</comment>
<dbReference type="GO" id="GO:0005886">
    <property type="term" value="C:plasma membrane"/>
    <property type="evidence" value="ECO:0007669"/>
    <property type="project" value="UniProtKB-SubCell"/>
</dbReference>
<dbReference type="Pfam" id="PF03994">
    <property type="entry name" value="DUF350"/>
    <property type="match status" value="1"/>
</dbReference>
<dbReference type="PANTHER" id="PTHR40043">
    <property type="entry name" value="UPF0719 INNER MEMBRANE PROTEIN YJFL"/>
    <property type="match status" value="1"/>
</dbReference>
<organism evidence="8 9">
    <name type="scientific">Agitococcus lubricus</name>
    <dbReference type="NCBI Taxonomy" id="1077255"/>
    <lineage>
        <taxon>Bacteria</taxon>
        <taxon>Pseudomonadati</taxon>
        <taxon>Pseudomonadota</taxon>
        <taxon>Gammaproteobacteria</taxon>
        <taxon>Moraxellales</taxon>
        <taxon>Moraxellaceae</taxon>
        <taxon>Agitococcus</taxon>
    </lineage>
</organism>
<feature type="transmembrane region" description="Helical" evidence="7">
    <location>
        <begin position="72"/>
        <end position="96"/>
    </location>
</feature>
<evidence type="ECO:0000256" key="1">
    <source>
        <dbReference type="ARBA" id="ARBA00004651"/>
    </source>
</evidence>
<feature type="transmembrane region" description="Helical" evidence="7">
    <location>
        <begin position="47"/>
        <end position="66"/>
    </location>
</feature>
<evidence type="ECO:0000256" key="3">
    <source>
        <dbReference type="ARBA" id="ARBA00022475"/>
    </source>
</evidence>
<gene>
    <name evidence="8" type="ORF">C8N29_104221</name>
</gene>
<dbReference type="AlphaFoldDB" id="A0A2T5J1A4"/>
<keyword evidence="5 7" id="KW-1133">Transmembrane helix</keyword>
<feature type="transmembrane region" description="Helical" evidence="7">
    <location>
        <begin position="6"/>
        <end position="27"/>
    </location>
</feature>
<dbReference type="InterPro" id="IPR007140">
    <property type="entry name" value="DUF350"/>
</dbReference>
<name>A0A2T5J1A4_9GAMM</name>
<dbReference type="Proteomes" id="UP000244223">
    <property type="component" value="Unassembled WGS sequence"/>
</dbReference>
<evidence type="ECO:0000256" key="6">
    <source>
        <dbReference type="ARBA" id="ARBA00023136"/>
    </source>
</evidence>
<evidence type="ECO:0000256" key="2">
    <source>
        <dbReference type="ARBA" id="ARBA00005779"/>
    </source>
</evidence>
<feature type="transmembrane region" description="Helical" evidence="7">
    <location>
        <begin position="108"/>
        <end position="127"/>
    </location>
</feature>
<protein>
    <submittedName>
        <fullName evidence="8">Putative membrane protein</fullName>
    </submittedName>
</protein>
<keyword evidence="4 7" id="KW-0812">Transmembrane</keyword>
<dbReference type="PANTHER" id="PTHR40043:SF1">
    <property type="entry name" value="UPF0719 INNER MEMBRANE PROTEIN YJFL"/>
    <property type="match status" value="1"/>
</dbReference>
<evidence type="ECO:0000313" key="8">
    <source>
        <dbReference type="EMBL" id="PTQ90176.1"/>
    </source>
</evidence>
<evidence type="ECO:0000313" key="9">
    <source>
        <dbReference type="Proteomes" id="UP000244223"/>
    </source>
</evidence>
<evidence type="ECO:0000256" key="7">
    <source>
        <dbReference type="SAM" id="Phobius"/>
    </source>
</evidence>
<dbReference type="EMBL" id="QAON01000004">
    <property type="protein sequence ID" value="PTQ90176.1"/>
    <property type="molecule type" value="Genomic_DNA"/>
</dbReference>
<evidence type="ECO:0000256" key="4">
    <source>
        <dbReference type="ARBA" id="ARBA00022692"/>
    </source>
</evidence>
<sequence>MLSTYIYNYILYLLASLAMIGVFSLIYTKITPYDELKMIREGQTAAACSFVGALLGFSLTLASSIMHNDNLVAFAGWASAAMAVQLLVYALVSRIMPEIHNELDNNNVAMGALLGGVSLTFGIINAACLS</sequence>
<keyword evidence="6 7" id="KW-0472">Membrane</keyword>
<dbReference type="RefSeq" id="WP_107865168.1">
    <property type="nucleotide sequence ID" value="NZ_QAON01000004.1"/>
</dbReference>
<keyword evidence="9" id="KW-1185">Reference proteome</keyword>
<dbReference type="OrthoDB" id="1683095at2"/>
<proteinExistence type="inferred from homology"/>
<reference evidence="8 9" key="1">
    <citation type="submission" date="2018-04" db="EMBL/GenBank/DDBJ databases">
        <title>Genomic Encyclopedia of Archaeal and Bacterial Type Strains, Phase II (KMG-II): from individual species to whole genera.</title>
        <authorList>
            <person name="Goeker M."/>
        </authorList>
    </citation>
    <scope>NUCLEOTIDE SEQUENCE [LARGE SCALE GENOMIC DNA]</scope>
    <source>
        <strain evidence="8 9">DSM 5822</strain>
    </source>
</reference>
<comment type="similarity">
    <text evidence="2">Belongs to the UPF0719 family.</text>
</comment>
<keyword evidence="3" id="KW-1003">Cell membrane</keyword>
<comment type="caution">
    <text evidence="8">The sequence shown here is derived from an EMBL/GenBank/DDBJ whole genome shotgun (WGS) entry which is preliminary data.</text>
</comment>
<accession>A0A2T5J1A4</accession>